<dbReference type="AlphaFoldDB" id="N2BQW5"/>
<dbReference type="SUPFAM" id="SSF52540">
    <property type="entry name" value="P-loop containing nucleoside triphosphate hydrolases"/>
    <property type="match status" value="1"/>
</dbReference>
<dbReference type="EMBL" id="AGXC01000001">
    <property type="protein sequence ID" value="EMZ42661.1"/>
    <property type="molecule type" value="Genomic_DNA"/>
</dbReference>
<proteinExistence type="predicted"/>
<dbReference type="RefSeq" id="WP_002562994.1">
    <property type="nucleotide sequence ID" value="NZ_KB822533.1"/>
</dbReference>
<protein>
    <recommendedName>
        <fullName evidence="3">Phage nucleotide-binding protein</fullName>
    </recommendedName>
</protein>
<evidence type="ECO:0000313" key="2">
    <source>
        <dbReference type="Proteomes" id="UP000012651"/>
    </source>
</evidence>
<dbReference type="OrthoDB" id="5413799at2"/>
<sequence>MAFQITRGTITKPQKVILYGVEGIGKSTLAAQFPSPLFIDVEGGTDHIDVNRLPQPTSWSMLLEEVRWIRDFPYECGGTLIIDTLDWAQQLCAVHICGAENKKSIEDFGYGTGYTKVYEEFGKFLNLLSDVCEHGLNVVCLAHASIERIEQPGEIGTYDHWGLKLQAGRKTSIANTVKEWADAVLFCNYKTNINVTDAKSGKAVAQGGRIRQIHTNHSAAYDAKNRWGMADSISMEWNQIAPYIPVPNIPNPAQVMQPTQNAATQATTNASVAAQNLTQAEFDAIPVPFDTNEPNEAQNGLESLPDNLAKLKVQIEGVGLTTDDVMGALVSKGYATPDMPFEALAPREDIVAWIPTVLDSIKASITSK</sequence>
<accession>N2BQW5</accession>
<gene>
    <name evidence="1" type="ORF">HMPREF1091_00219</name>
</gene>
<name>N2BQW5_9ACTN</name>
<evidence type="ECO:0008006" key="3">
    <source>
        <dbReference type="Google" id="ProtNLM"/>
    </source>
</evidence>
<evidence type="ECO:0000313" key="1">
    <source>
        <dbReference type="EMBL" id="EMZ42661.1"/>
    </source>
</evidence>
<reference evidence="1 2" key="1">
    <citation type="submission" date="2013-03" db="EMBL/GenBank/DDBJ databases">
        <title>The Genome Sequence of Atopobium minutum 10063974.</title>
        <authorList>
            <consortium name="The Broad Institute Genome Sequencing Platform"/>
            <person name="Earl A."/>
            <person name="Ward D."/>
            <person name="Feldgarden M."/>
            <person name="Gevers D."/>
            <person name="Lambert T."/>
            <person name="Marvaud J.-C."/>
            <person name="Courvalin P."/>
            <person name="Walker B."/>
            <person name="Young S.K."/>
            <person name="Zeng Q."/>
            <person name="Gargeya S."/>
            <person name="Fitzgerald M."/>
            <person name="Haas B."/>
            <person name="Abouelleil A."/>
            <person name="Alvarado L."/>
            <person name="Arachchi H.M."/>
            <person name="Berlin A.M."/>
            <person name="Chapman S.B."/>
            <person name="Dewar J."/>
            <person name="Goldberg J."/>
            <person name="Griggs A."/>
            <person name="Gujja S."/>
            <person name="Hansen M."/>
            <person name="Howarth C."/>
            <person name="Imamovic A."/>
            <person name="Larimer J."/>
            <person name="McCowan C."/>
            <person name="Murphy C."/>
            <person name="Neiman D."/>
            <person name="Pearson M."/>
            <person name="Priest M."/>
            <person name="Roberts A."/>
            <person name="Saif S."/>
            <person name="Shea T."/>
            <person name="Sisk P."/>
            <person name="Sykes S."/>
            <person name="Wortman J."/>
            <person name="Nusbaum C."/>
            <person name="Birren B."/>
        </authorList>
    </citation>
    <scope>NUCLEOTIDE SEQUENCE [LARGE SCALE GENOMIC DNA]</scope>
    <source>
        <strain evidence="1 2">10063974</strain>
    </source>
</reference>
<dbReference type="HOGENOM" id="CLU_061766_0_0_11"/>
<dbReference type="PATRIC" id="fig|997872.3.peg.219"/>
<dbReference type="InterPro" id="IPR027417">
    <property type="entry name" value="P-loop_NTPase"/>
</dbReference>
<keyword evidence="2" id="KW-1185">Reference proteome</keyword>
<dbReference type="Pfam" id="PF13479">
    <property type="entry name" value="AAA_24"/>
    <property type="match status" value="1"/>
</dbReference>
<dbReference type="Proteomes" id="UP000012651">
    <property type="component" value="Unassembled WGS sequence"/>
</dbReference>
<organism evidence="1 2">
    <name type="scientific">Atopobium minutum 10063974</name>
    <dbReference type="NCBI Taxonomy" id="997872"/>
    <lineage>
        <taxon>Bacteria</taxon>
        <taxon>Bacillati</taxon>
        <taxon>Actinomycetota</taxon>
        <taxon>Coriobacteriia</taxon>
        <taxon>Coriobacteriales</taxon>
        <taxon>Atopobiaceae</taxon>
        <taxon>Atopobium</taxon>
    </lineage>
</organism>
<comment type="caution">
    <text evidence="1">The sequence shown here is derived from an EMBL/GenBank/DDBJ whole genome shotgun (WGS) entry which is preliminary data.</text>
</comment>